<dbReference type="InterPro" id="IPR036909">
    <property type="entry name" value="Cyt_c-like_dom_sf"/>
</dbReference>
<proteinExistence type="predicted"/>
<sequence length="769" mass="87288">MNLRLLISLVAVLVLQMSCGKVTESALVLGDHEQISYNYHIRPILSDNCFACHGPDANKREAGLRLDVAESAYAALKDYPNQFGIVPHDSDASVIFQRMISTDPAERMPPPESNLTLSVEEIALIKQWIEQGSVYESHWAFEVPKKASLPFIKNTEWPKNEIDYFTLAAMERQKLIPNPKADPFSLLRRLSYDLTGLPPSIDLQQQFYSNPSPQAYEQMIDYFLGLPAYGEKMAVLWMDIARYADSYGYQDDNIRTQWPYRDWVIHAFNKNMPYDQFITWQLAGDLLPNATKEQILATAYNRNHKYTEEGGVIDEEYRVEYVLDKTNTYTKGILGMTVECAQCHDHKYDPISQKNYFELFAFFNNTPEKGFEGDVVQSKPAKTPIMWIDREDTEGILNFLNYQDTARIMVSVMEELEETRQTFILDRGLYDAPSTAVSANTPEAVFAFDGALPTNRLGLAEWTTDARNPLTARVFVNMIWQEVFGKGIVASTGDFGMQGALPTHPELLDWLAVDFVEHGWDIKRLVKQLLMSATYQQSSAIDPKKYEKDPENSYLARAPRLRLSAESIRDMVLASSGLLHPEIGGPSVKPYQPEGLWEAASSGRGELRTYKQATGNQLYRRGLYTFIKLTVPPPMPIIFDGSNRDVCEVSRSRTNTPLQALVMLNDPLVLEASRYLASGLLQMNQEPKQLISQAFSRILGRNPAKQELQILFAYFQEELNRFTQDKEVGMSLMHQGGKPIETQKITPQFIALSQVITAIYNLEEAITKT</sequence>
<dbReference type="Pfam" id="PF07587">
    <property type="entry name" value="PSD1"/>
    <property type="match status" value="1"/>
</dbReference>
<dbReference type="GO" id="GO:0020037">
    <property type="term" value="F:heme binding"/>
    <property type="evidence" value="ECO:0007669"/>
    <property type="project" value="InterPro"/>
</dbReference>
<keyword evidence="5" id="KW-1185">Reference proteome</keyword>
<dbReference type="Proteomes" id="UP000642809">
    <property type="component" value="Unassembled WGS sequence"/>
</dbReference>
<dbReference type="GO" id="GO:0009055">
    <property type="term" value="F:electron transfer activity"/>
    <property type="evidence" value="ECO:0007669"/>
    <property type="project" value="InterPro"/>
</dbReference>
<dbReference type="RefSeq" id="WP_189582470.1">
    <property type="nucleotide sequence ID" value="NZ_BMYF01000013.1"/>
</dbReference>
<dbReference type="EMBL" id="BMYF01000013">
    <property type="protein sequence ID" value="GHB41277.1"/>
    <property type="molecule type" value="Genomic_DNA"/>
</dbReference>
<evidence type="ECO:0000259" key="2">
    <source>
        <dbReference type="Pfam" id="PF07587"/>
    </source>
</evidence>
<comment type="caution">
    <text evidence="4">The sequence shown here is derived from an EMBL/GenBank/DDBJ whole genome shotgun (WGS) entry which is preliminary data.</text>
</comment>
<name>A0A8J3CY99_9BACT</name>
<evidence type="ECO:0000313" key="5">
    <source>
        <dbReference type="Proteomes" id="UP000642809"/>
    </source>
</evidence>
<evidence type="ECO:0000313" key="4">
    <source>
        <dbReference type="EMBL" id="GHB41277.1"/>
    </source>
</evidence>
<reference evidence="4" key="1">
    <citation type="journal article" date="2014" name="Int. J. Syst. Evol. Microbiol.">
        <title>Complete genome sequence of Corynebacterium casei LMG S-19264T (=DSM 44701T), isolated from a smear-ripened cheese.</title>
        <authorList>
            <consortium name="US DOE Joint Genome Institute (JGI-PGF)"/>
            <person name="Walter F."/>
            <person name="Albersmeier A."/>
            <person name="Kalinowski J."/>
            <person name="Ruckert C."/>
        </authorList>
    </citation>
    <scope>NUCLEOTIDE SEQUENCE</scope>
    <source>
        <strain evidence="4">KCTC 23224</strain>
    </source>
</reference>
<protein>
    <recommendedName>
        <fullName evidence="6">Planctomycete cytochrome C</fullName>
    </recommendedName>
</protein>
<feature type="domain" description="DUF1553" evidence="2">
    <location>
        <begin position="455"/>
        <end position="714"/>
    </location>
</feature>
<dbReference type="SUPFAM" id="SSF46626">
    <property type="entry name" value="Cytochrome c"/>
    <property type="match status" value="1"/>
</dbReference>
<evidence type="ECO:0000259" key="3">
    <source>
        <dbReference type="Pfam" id="PF07635"/>
    </source>
</evidence>
<dbReference type="PANTHER" id="PTHR35889">
    <property type="entry name" value="CYCLOINULO-OLIGOSACCHARIDE FRUCTANOTRANSFERASE-RELATED"/>
    <property type="match status" value="1"/>
</dbReference>
<dbReference type="AlphaFoldDB" id="A0A8J3CY99"/>
<feature type="domain" description="DUF1549" evidence="1">
    <location>
        <begin position="161"/>
        <end position="367"/>
    </location>
</feature>
<dbReference type="Pfam" id="PF07583">
    <property type="entry name" value="PSCyt2"/>
    <property type="match status" value="1"/>
</dbReference>
<feature type="domain" description="Cytochrome C Planctomycete-type" evidence="3">
    <location>
        <begin position="49"/>
        <end position="112"/>
    </location>
</feature>
<dbReference type="InterPro" id="IPR011444">
    <property type="entry name" value="DUF1549"/>
</dbReference>
<evidence type="ECO:0000259" key="1">
    <source>
        <dbReference type="Pfam" id="PF07583"/>
    </source>
</evidence>
<reference evidence="4" key="2">
    <citation type="submission" date="2020-09" db="EMBL/GenBank/DDBJ databases">
        <authorList>
            <person name="Sun Q."/>
            <person name="Kim S."/>
        </authorList>
    </citation>
    <scope>NUCLEOTIDE SEQUENCE</scope>
    <source>
        <strain evidence="4">KCTC 23224</strain>
    </source>
</reference>
<organism evidence="4 5">
    <name type="scientific">Mongoliitalea lutea</name>
    <dbReference type="NCBI Taxonomy" id="849756"/>
    <lineage>
        <taxon>Bacteria</taxon>
        <taxon>Pseudomonadati</taxon>
        <taxon>Bacteroidota</taxon>
        <taxon>Cytophagia</taxon>
        <taxon>Cytophagales</taxon>
        <taxon>Cyclobacteriaceae</taxon>
        <taxon>Mongoliitalea</taxon>
    </lineage>
</organism>
<dbReference type="PANTHER" id="PTHR35889:SF3">
    <property type="entry name" value="F-BOX DOMAIN-CONTAINING PROTEIN"/>
    <property type="match status" value="1"/>
</dbReference>
<gene>
    <name evidence="4" type="ORF">GCM10008106_23000</name>
</gene>
<accession>A0A8J3CY99</accession>
<evidence type="ECO:0008006" key="6">
    <source>
        <dbReference type="Google" id="ProtNLM"/>
    </source>
</evidence>
<dbReference type="InterPro" id="IPR022655">
    <property type="entry name" value="DUF1553"/>
</dbReference>
<dbReference type="Pfam" id="PF07635">
    <property type="entry name" value="PSCyt1"/>
    <property type="match status" value="1"/>
</dbReference>
<dbReference type="InterPro" id="IPR011429">
    <property type="entry name" value="Cyt_c_Planctomycete-type"/>
</dbReference>